<proteinExistence type="predicted"/>
<keyword evidence="2" id="KW-1185">Reference proteome</keyword>
<protein>
    <submittedName>
        <fullName evidence="1">Uncharacterized protein</fullName>
    </submittedName>
</protein>
<evidence type="ECO:0000313" key="1">
    <source>
        <dbReference type="EMBL" id="CAL2085758.1"/>
    </source>
</evidence>
<name>A0ABM9P015_9FLAO</name>
<comment type="caution">
    <text evidence="1">The sequence shown here is derived from an EMBL/GenBank/DDBJ whole genome shotgun (WGS) entry which is preliminary data.</text>
</comment>
<accession>A0ABM9P015</accession>
<evidence type="ECO:0000313" key="2">
    <source>
        <dbReference type="Proteomes" id="UP001497416"/>
    </source>
</evidence>
<reference evidence="1 2" key="1">
    <citation type="submission" date="2024-05" db="EMBL/GenBank/DDBJ databases">
        <authorList>
            <person name="Duchaud E."/>
        </authorList>
    </citation>
    <scope>NUCLEOTIDE SEQUENCE [LARGE SCALE GENOMIC DNA]</scope>
    <source>
        <strain evidence="1">Ena-SAMPLE-TAB-13-05-2024-13:56:06:370-140302</strain>
    </source>
</reference>
<sequence length="44" mass="4851">MIIHNATARTASPVEETIVKGRLLKIKKAIGARIKPIFFESTIS</sequence>
<gene>
    <name evidence="1" type="ORF">T190607A01A_20525</name>
</gene>
<organism evidence="1 2">
    <name type="scientific">Tenacibaculum platacis</name>
    <dbReference type="NCBI Taxonomy" id="3137852"/>
    <lineage>
        <taxon>Bacteria</taxon>
        <taxon>Pseudomonadati</taxon>
        <taxon>Bacteroidota</taxon>
        <taxon>Flavobacteriia</taxon>
        <taxon>Flavobacteriales</taxon>
        <taxon>Flavobacteriaceae</taxon>
        <taxon>Tenacibaculum</taxon>
    </lineage>
</organism>
<dbReference type="Proteomes" id="UP001497416">
    <property type="component" value="Unassembled WGS sequence"/>
</dbReference>
<dbReference type="EMBL" id="CAXIXY010000004">
    <property type="protein sequence ID" value="CAL2085758.1"/>
    <property type="molecule type" value="Genomic_DNA"/>
</dbReference>